<evidence type="ECO:0000313" key="1">
    <source>
        <dbReference type="EMBL" id="SBQ37784.1"/>
    </source>
</evidence>
<reference evidence="1" key="2">
    <citation type="submission" date="2016-06" db="EMBL/GenBank/DDBJ databases">
        <title>The genome of a short-lived fish provides insights into sex chromosome evolution and the genetic control of aging.</title>
        <authorList>
            <person name="Reichwald K."/>
            <person name="Felder M."/>
            <person name="Petzold A."/>
            <person name="Koch P."/>
            <person name="Groth M."/>
            <person name="Platzer M."/>
        </authorList>
    </citation>
    <scope>NUCLEOTIDE SEQUENCE</scope>
    <source>
        <tissue evidence="1">Brain</tissue>
    </source>
</reference>
<dbReference type="AlphaFoldDB" id="A0A1A8DYB0"/>
<sequence length="62" mass="6978">MAGVSKQGVDQFQVDVGRQLKFPENITATSLRPDMVISESTKQVVILELTVPWEDHIEEAHE</sequence>
<organism evidence="1">
    <name type="scientific">Nothobranchius kadleci</name>
    <name type="common">African annual killifish</name>
    <dbReference type="NCBI Taxonomy" id="1051664"/>
    <lineage>
        <taxon>Eukaryota</taxon>
        <taxon>Metazoa</taxon>
        <taxon>Chordata</taxon>
        <taxon>Craniata</taxon>
        <taxon>Vertebrata</taxon>
        <taxon>Euteleostomi</taxon>
        <taxon>Actinopterygii</taxon>
        <taxon>Neopterygii</taxon>
        <taxon>Teleostei</taxon>
        <taxon>Neoteleostei</taxon>
        <taxon>Acanthomorphata</taxon>
        <taxon>Ovalentaria</taxon>
        <taxon>Atherinomorphae</taxon>
        <taxon>Cyprinodontiformes</taxon>
        <taxon>Nothobranchiidae</taxon>
        <taxon>Nothobranchius</taxon>
    </lineage>
</organism>
<reference evidence="1" key="1">
    <citation type="submission" date="2016-05" db="EMBL/GenBank/DDBJ databases">
        <authorList>
            <person name="Lavstsen T."/>
            <person name="Jespersen J.S."/>
        </authorList>
    </citation>
    <scope>NUCLEOTIDE SEQUENCE</scope>
    <source>
        <tissue evidence="1">Brain</tissue>
    </source>
</reference>
<dbReference type="EMBL" id="HAEA01009304">
    <property type="protein sequence ID" value="SBQ37784.1"/>
    <property type="molecule type" value="Transcribed_RNA"/>
</dbReference>
<proteinExistence type="predicted"/>
<gene>
    <name evidence="1" type="primary">Nfu_g_1_019630</name>
</gene>
<accession>A0A1A8DYB0</accession>
<protein>
    <submittedName>
        <fullName evidence="1">Uncharacterized protein</fullName>
    </submittedName>
</protein>
<name>A0A1A8DYB0_NOTKA</name>